<evidence type="ECO:0000313" key="1">
    <source>
        <dbReference type="EMBL" id="SNR16910.1"/>
    </source>
</evidence>
<dbReference type="EMBL" id="LT899436">
    <property type="protein sequence ID" value="SNR16910.1"/>
    <property type="molecule type" value="Genomic_DNA"/>
</dbReference>
<protein>
    <submittedName>
        <fullName evidence="1">Uncharacterized protein</fullName>
    </submittedName>
</protein>
<reference evidence="1 2" key="1">
    <citation type="submission" date="2017-07" db="EMBL/GenBank/DDBJ databases">
        <authorList>
            <person name="Sun Z.S."/>
            <person name="Albrecht U."/>
            <person name="Echele G."/>
            <person name="Lee C.C."/>
        </authorList>
    </citation>
    <scope>NUCLEOTIDE SEQUENCE [LARGE SCALE GENOMIC DNA]</scope>
    <source>
        <strain evidence="2">type strain: KCTC 22618</strain>
    </source>
</reference>
<accession>A0A238UES7</accession>
<gene>
    <name evidence="1" type="ORF">TJEJU_3259</name>
</gene>
<dbReference type="AlphaFoldDB" id="A0A238UES7"/>
<name>A0A238UES7_9FLAO</name>
<organism evidence="1 2">
    <name type="scientific">Tenacibaculum jejuense</name>
    <dbReference type="NCBI Taxonomy" id="584609"/>
    <lineage>
        <taxon>Bacteria</taxon>
        <taxon>Pseudomonadati</taxon>
        <taxon>Bacteroidota</taxon>
        <taxon>Flavobacteriia</taxon>
        <taxon>Flavobacteriales</taxon>
        <taxon>Flavobacteriaceae</taxon>
        <taxon>Tenacibaculum</taxon>
    </lineage>
</organism>
<sequence>MPMKKIILIISIAMHNLTFSQIKKCSIQEIQLDTYEFVLNNLNAIHKTFTDKNALVEVSINFKDYTYEQVERKEGIKIKKIHYYLIMLENSYDGENKDEISIYPKLHEFITQKLNYYSVSSEKFKKHLYNNLTFRIPLNKTNINIAVKQVKSTIKN</sequence>
<keyword evidence="2" id="KW-1185">Reference proteome</keyword>
<dbReference type="Proteomes" id="UP000215214">
    <property type="component" value="Chromosome TJEJU"/>
</dbReference>
<dbReference type="KEGG" id="tje:TJEJU_3259"/>
<evidence type="ECO:0000313" key="2">
    <source>
        <dbReference type="Proteomes" id="UP000215214"/>
    </source>
</evidence>
<proteinExistence type="predicted"/>